<dbReference type="GO" id="GO:0005737">
    <property type="term" value="C:cytoplasm"/>
    <property type="evidence" value="ECO:0007669"/>
    <property type="project" value="TreeGrafter"/>
</dbReference>
<gene>
    <name evidence="6" type="ORF">SAMN02745165_00518</name>
</gene>
<dbReference type="GO" id="GO:0006207">
    <property type="term" value="P:'de novo' pyrimidine nucleobase biosynthetic process"/>
    <property type="evidence" value="ECO:0007669"/>
    <property type="project" value="TreeGrafter"/>
</dbReference>
<evidence type="ECO:0000313" key="7">
    <source>
        <dbReference type="Proteomes" id="UP000184171"/>
    </source>
</evidence>
<dbReference type="PANTHER" id="PTHR48109">
    <property type="entry name" value="DIHYDROOROTATE DEHYDROGENASE (QUINONE), MITOCHONDRIAL-RELATED"/>
    <property type="match status" value="1"/>
</dbReference>
<accession>A0A1M6CGC4</accession>
<protein>
    <submittedName>
        <fullName evidence="6">Dihydroorotate dehydrogenase (Fumarate)</fullName>
    </submittedName>
</protein>
<dbReference type="GO" id="GO:0004152">
    <property type="term" value="F:dihydroorotate dehydrogenase activity"/>
    <property type="evidence" value="ECO:0007669"/>
    <property type="project" value="InterPro"/>
</dbReference>
<dbReference type="UniPathway" id="UPA00070"/>
<dbReference type="Gene3D" id="3.20.20.70">
    <property type="entry name" value="Aldolase class I"/>
    <property type="match status" value="2"/>
</dbReference>
<keyword evidence="3" id="KW-0285">Flavoprotein</keyword>
<evidence type="ECO:0000256" key="5">
    <source>
        <dbReference type="ARBA" id="ARBA00022975"/>
    </source>
</evidence>
<dbReference type="Proteomes" id="UP000184171">
    <property type="component" value="Unassembled WGS sequence"/>
</dbReference>
<keyword evidence="7" id="KW-1185">Reference proteome</keyword>
<evidence type="ECO:0000256" key="1">
    <source>
        <dbReference type="ARBA" id="ARBA00001917"/>
    </source>
</evidence>
<dbReference type="GO" id="GO:0044205">
    <property type="term" value="P:'de novo' UMP biosynthetic process"/>
    <property type="evidence" value="ECO:0007669"/>
    <property type="project" value="UniProtKB-UniPathway"/>
</dbReference>
<proteinExistence type="predicted"/>
<dbReference type="InterPro" id="IPR013785">
    <property type="entry name" value="Aldolase_TIM"/>
</dbReference>
<reference evidence="6 7" key="1">
    <citation type="submission" date="2016-11" db="EMBL/GenBank/DDBJ databases">
        <authorList>
            <person name="Jaros S."/>
            <person name="Januszkiewicz K."/>
            <person name="Wedrychowicz H."/>
        </authorList>
    </citation>
    <scope>NUCLEOTIDE SEQUENCE [LARGE SCALE GENOMIC DNA]</scope>
    <source>
        <strain evidence="6 7">DSM 5091</strain>
    </source>
</reference>
<dbReference type="OrthoDB" id="9794954at2"/>
<evidence type="ECO:0000256" key="2">
    <source>
        <dbReference type="ARBA" id="ARBA00004725"/>
    </source>
</evidence>
<dbReference type="PANTHER" id="PTHR48109:SF3">
    <property type="entry name" value="SLL0744 PROTEIN"/>
    <property type="match status" value="1"/>
</dbReference>
<evidence type="ECO:0000256" key="4">
    <source>
        <dbReference type="ARBA" id="ARBA00022643"/>
    </source>
</evidence>
<dbReference type="InterPro" id="IPR050074">
    <property type="entry name" value="DHO_dehydrogenase"/>
</dbReference>
<dbReference type="InterPro" id="IPR012135">
    <property type="entry name" value="Dihydroorotate_DH_1_2"/>
</dbReference>
<dbReference type="STRING" id="1122189.SAMN02745165_00518"/>
<sequence length="352" mass="39077">MADLSTTYMGIPLRNPFIVASSSLTKTLDGVRRCAEAGAGAVVLKSLFEEQIAAETSELSKHADDYSGYGEAYHYIQGYGMDLGPKDYLQLIVDAKKELDIPIIASLNCISTERWAEYAGQLEKAGADAIELNVGLMPTLAKEEGPTIVDQHLRILHSVKSRVKIPVAMKVGPYFTSFANIADRLTRDRAEAPAYSVGWFGKNKDVGKITWHGADALVIFNRFYKFDIDIDKLELVHGNPYSTQQEIHYTLRWLSLLNGKIPADLCASTGIHNGRDVIKALLAGAKVTQLCSSLYLNGVEQISQIEAEVKDWMQVQGFQELSDFRGKMSQINSENPSDYERLQYIKLFVGVE</sequence>
<keyword evidence="5" id="KW-0665">Pyrimidine biosynthesis</keyword>
<dbReference type="AlphaFoldDB" id="A0A1M6CGC4"/>
<dbReference type="EMBL" id="FQZT01000001">
    <property type="protein sequence ID" value="SHI59973.1"/>
    <property type="molecule type" value="Genomic_DNA"/>
</dbReference>
<comment type="cofactor">
    <cofactor evidence="1">
        <name>FMN</name>
        <dbReference type="ChEBI" id="CHEBI:58210"/>
    </cofactor>
</comment>
<evidence type="ECO:0000313" key="6">
    <source>
        <dbReference type="EMBL" id="SHI59973.1"/>
    </source>
</evidence>
<keyword evidence="4" id="KW-0288">FMN</keyword>
<evidence type="ECO:0000256" key="3">
    <source>
        <dbReference type="ARBA" id="ARBA00022630"/>
    </source>
</evidence>
<dbReference type="PIRSF" id="PIRSF000164">
    <property type="entry name" value="DHO_oxidase"/>
    <property type="match status" value="1"/>
</dbReference>
<dbReference type="RefSeq" id="WP_072905211.1">
    <property type="nucleotide sequence ID" value="NZ_FQZT01000001.1"/>
</dbReference>
<organism evidence="6 7">
    <name type="scientific">Malonomonas rubra DSM 5091</name>
    <dbReference type="NCBI Taxonomy" id="1122189"/>
    <lineage>
        <taxon>Bacteria</taxon>
        <taxon>Pseudomonadati</taxon>
        <taxon>Thermodesulfobacteriota</taxon>
        <taxon>Desulfuromonadia</taxon>
        <taxon>Desulfuromonadales</taxon>
        <taxon>Geopsychrobacteraceae</taxon>
        <taxon>Malonomonas</taxon>
    </lineage>
</organism>
<name>A0A1M6CGC4_MALRU</name>
<dbReference type="SUPFAM" id="SSF51395">
    <property type="entry name" value="FMN-linked oxidoreductases"/>
    <property type="match status" value="1"/>
</dbReference>
<comment type="pathway">
    <text evidence="2">Pyrimidine metabolism; UMP biosynthesis via de novo pathway.</text>
</comment>